<dbReference type="GO" id="GO:0019722">
    <property type="term" value="P:calcium-mediated signaling"/>
    <property type="evidence" value="ECO:0007669"/>
    <property type="project" value="TreeGrafter"/>
</dbReference>
<evidence type="ECO:0000256" key="4">
    <source>
        <dbReference type="ARBA" id="ARBA00022702"/>
    </source>
</evidence>
<evidence type="ECO:0000256" key="5">
    <source>
        <dbReference type="ARBA" id="ARBA00022729"/>
    </source>
</evidence>
<dbReference type="PANTHER" id="PTHR33136:SF89">
    <property type="entry name" value="PROTEIN RALF-LIKE 19"/>
    <property type="match status" value="1"/>
</dbReference>
<evidence type="ECO:0000256" key="2">
    <source>
        <dbReference type="ARBA" id="ARBA00009178"/>
    </source>
</evidence>
<protein>
    <recommendedName>
        <fullName evidence="9">Rapid ALkalinization Factor</fullName>
    </recommendedName>
</protein>
<evidence type="ECO:0000313" key="8">
    <source>
        <dbReference type="Proteomes" id="UP001497480"/>
    </source>
</evidence>
<gene>
    <name evidence="7" type="ORF">LLUT_LOCUS23666</name>
</gene>
<keyword evidence="5" id="KW-0732">Signal</keyword>
<dbReference type="GO" id="GO:0040008">
    <property type="term" value="P:regulation of growth"/>
    <property type="evidence" value="ECO:0007669"/>
    <property type="project" value="UniProtKB-ARBA"/>
</dbReference>
<dbReference type="InterPro" id="IPR008801">
    <property type="entry name" value="RALF"/>
</dbReference>
<evidence type="ECO:0000313" key="7">
    <source>
        <dbReference type="EMBL" id="CAL0322606.1"/>
    </source>
</evidence>
<dbReference type="PANTHER" id="PTHR33136">
    <property type="entry name" value="RAPID ALKALINIZATION FACTOR-LIKE"/>
    <property type="match status" value="1"/>
</dbReference>
<comment type="similarity">
    <text evidence="2">Belongs to the plant rapid alkalinization factor (RALF) family.</text>
</comment>
<organism evidence="7 8">
    <name type="scientific">Lupinus luteus</name>
    <name type="common">European yellow lupine</name>
    <dbReference type="NCBI Taxonomy" id="3873"/>
    <lineage>
        <taxon>Eukaryota</taxon>
        <taxon>Viridiplantae</taxon>
        <taxon>Streptophyta</taxon>
        <taxon>Embryophyta</taxon>
        <taxon>Tracheophyta</taxon>
        <taxon>Spermatophyta</taxon>
        <taxon>Magnoliopsida</taxon>
        <taxon>eudicotyledons</taxon>
        <taxon>Gunneridae</taxon>
        <taxon>Pentapetalae</taxon>
        <taxon>rosids</taxon>
        <taxon>fabids</taxon>
        <taxon>Fabales</taxon>
        <taxon>Fabaceae</taxon>
        <taxon>Papilionoideae</taxon>
        <taxon>50 kb inversion clade</taxon>
        <taxon>genistoids sensu lato</taxon>
        <taxon>core genistoids</taxon>
        <taxon>Genisteae</taxon>
        <taxon>Lupinus</taxon>
    </lineage>
</organism>
<comment type="subcellular location">
    <subcellularLocation>
        <location evidence="1">Secreted</location>
    </subcellularLocation>
</comment>
<keyword evidence="6" id="KW-1015">Disulfide bond</keyword>
<keyword evidence="4" id="KW-0372">Hormone</keyword>
<dbReference type="Proteomes" id="UP001497480">
    <property type="component" value="Unassembled WGS sequence"/>
</dbReference>
<proteinExistence type="inferred from homology"/>
<accession>A0AAV1XLD7</accession>
<evidence type="ECO:0008006" key="9">
    <source>
        <dbReference type="Google" id="ProtNLM"/>
    </source>
</evidence>
<keyword evidence="3" id="KW-0964">Secreted</keyword>
<dbReference type="EMBL" id="CAXHTB010000016">
    <property type="protein sequence ID" value="CAL0322606.1"/>
    <property type="molecule type" value="Genomic_DNA"/>
</dbReference>
<evidence type="ECO:0000256" key="3">
    <source>
        <dbReference type="ARBA" id="ARBA00022525"/>
    </source>
</evidence>
<keyword evidence="8" id="KW-1185">Reference proteome</keyword>
<dbReference type="Pfam" id="PF05498">
    <property type="entry name" value="RALF"/>
    <property type="match status" value="1"/>
</dbReference>
<comment type="caution">
    <text evidence="7">The sequence shown here is derived from an EMBL/GenBank/DDBJ whole genome shotgun (WGS) entry which is preliminary data.</text>
</comment>
<reference evidence="7 8" key="1">
    <citation type="submission" date="2024-03" db="EMBL/GenBank/DDBJ databases">
        <authorList>
            <person name="Martinez-Hernandez J."/>
        </authorList>
    </citation>
    <scope>NUCLEOTIDE SEQUENCE [LARGE SCALE GENOMIC DNA]</scope>
</reference>
<sequence length="104" mass="11845">MTLANMVVSKQFSTFPHGTLDTTPKKCNGLLGECLHEEENSMESTMIKRRILETERYISYDALEKDNHPCNNRGQSYYGCGRSEQANPYYRGCTVITHCARDTS</sequence>
<dbReference type="GO" id="GO:0009506">
    <property type="term" value="C:plasmodesma"/>
    <property type="evidence" value="ECO:0007669"/>
    <property type="project" value="TreeGrafter"/>
</dbReference>
<evidence type="ECO:0000256" key="1">
    <source>
        <dbReference type="ARBA" id="ARBA00004613"/>
    </source>
</evidence>
<dbReference type="AlphaFoldDB" id="A0AAV1XLD7"/>
<dbReference type="GO" id="GO:0005576">
    <property type="term" value="C:extracellular region"/>
    <property type="evidence" value="ECO:0007669"/>
    <property type="project" value="UniProtKB-SubCell"/>
</dbReference>
<evidence type="ECO:0000256" key="6">
    <source>
        <dbReference type="ARBA" id="ARBA00023157"/>
    </source>
</evidence>
<name>A0AAV1XLD7_LUPLU</name>
<dbReference type="GO" id="GO:0005179">
    <property type="term" value="F:hormone activity"/>
    <property type="evidence" value="ECO:0007669"/>
    <property type="project" value="UniProtKB-KW"/>
</dbReference>